<dbReference type="HOGENOM" id="CLU_1910058_0_0_1"/>
<reference evidence="1" key="2">
    <citation type="submission" date="2018-05" db="EMBL/GenBank/DDBJ databases">
        <title>OpunRS2 (Oryza punctata Reference Sequence Version 2).</title>
        <authorList>
            <person name="Zhang J."/>
            <person name="Kudrna D."/>
            <person name="Lee S."/>
            <person name="Talag J."/>
            <person name="Welchert J."/>
            <person name="Wing R.A."/>
        </authorList>
    </citation>
    <scope>NUCLEOTIDE SEQUENCE [LARGE SCALE GENOMIC DNA]</scope>
</reference>
<evidence type="ECO:0000313" key="2">
    <source>
        <dbReference type="Proteomes" id="UP000026962"/>
    </source>
</evidence>
<name>A0A0E0K3E9_ORYPU</name>
<dbReference type="Gramene" id="OPUNC02G24970.1">
    <property type="protein sequence ID" value="OPUNC02G24970.1"/>
    <property type="gene ID" value="OPUNC02G24970"/>
</dbReference>
<keyword evidence="2" id="KW-1185">Reference proteome</keyword>
<dbReference type="EnsemblPlants" id="OPUNC02G24970.1">
    <property type="protein sequence ID" value="OPUNC02G24970.1"/>
    <property type="gene ID" value="OPUNC02G24970"/>
</dbReference>
<protein>
    <submittedName>
        <fullName evidence="1">Uncharacterized protein</fullName>
    </submittedName>
</protein>
<accession>A0A0E0K3E9</accession>
<reference evidence="1" key="1">
    <citation type="submission" date="2015-04" db="UniProtKB">
        <authorList>
            <consortium name="EnsemblPlants"/>
        </authorList>
    </citation>
    <scope>IDENTIFICATION</scope>
</reference>
<dbReference type="AlphaFoldDB" id="A0A0E0K3E9"/>
<dbReference type="Proteomes" id="UP000026962">
    <property type="component" value="Chromosome 2"/>
</dbReference>
<proteinExistence type="predicted"/>
<organism evidence="1">
    <name type="scientific">Oryza punctata</name>
    <name type="common">Red rice</name>
    <dbReference type="NCBI Taxonomy" id="4537"/>
    <lineage>
        <taxon>Eukaryota</taxon>
        <taxon>Viridiplantae</taxon>
        <taxon>Streptophyta</taxon>
        <taxon>Embryophyta</taxon>
        <taxon>Tracheophyta</taxon>
        <taxon>Spermatophyta</taxon>
        <taxon>Magnoliopsida</taxon>
        <taxon>Liliopsida</taxon>
        <taxon>Poales</taxon>
        <taxon>Poaceae</taxon>
        <taxon>BOP clade</taxon>
        <taxon>Oryzoideae</taxon>
        <taxon>Oryzeae</taxon>
        <taxon>Oryzinae</taxon>
        <taxon>Oryza</taxon>
    </lineage>
</organism>
<sequence>MFRELHFVCIIIIIGMAFYEMKPRVQKGALRFPDPRTDVAVYLLVRLLCDRGLLRRAFARSEGRDRADSRSRDPLEVQVRESRAAYFRRKEAARRHAVVALEYDHASVQEERWLGGCPTGCARPVPLAADCGD</sequence>
<evidence type="ECO:0000313" key="1">
    <source>
        <dbReference type="EnsemblPlants" id="OPUNC02G24970.1"/>
    </source>
</evidence>